<dbReference type="AlphaFoldDB" id="A0A835CCL1"/>
<organism evidence="1 2">
    <name type="scientific">Senna tora</name>
    <dbReference type="NCBI Taxonomy" id="362788"/>
    <lineage>
        <taxon>Eukaryota</taxon>
        <taxon>Viridiplantae</taxon>
        <taxon>Streptophyta</taxon>
        <taxon>Embryophyta</taxon>
        <taxon>Tracheophyta</taxon>
        <taxon>Spermatophyta</taxon>
        <taxon>Magnoliopsida</taxon>
        <taxon>eudicotyledons</taxon>
        <taxon>Gunneridae</taxon>
        <taxon>Pentapetalae</taxon>
        <taxon>rosids</taxon>
        <taxon>fabids</taxon>
        <taxon>Fabales</taxon>
        <taxon>Fabaceae</taxon>
        <taxon>Caesalpinioideae</taxon>
        <taxon>Cassia clade</taxon>
        <taxon>Senna</taxon>
    </lineage>
</organism>
<sequence length="27" mass="2995">MPNEEGKLKDMVWGGWIGVGDHEILLA</sequence>
<accession>A0A835CCL1</accession>
<name>A0A835CCL1_9FABA</name>
<evidence type="ECO:0000313" key="2">
    <source>
        <dbReference type="Proteomes" id="UP000634136"/>
    </source>
</evidence>
<keyword evidence="2" id="KW-1185">Reference proteome</keyword>
<proteinExistence type="predicted"/>
<gene>
    <name evidence="1" type="ORF">G2W53_009461</name>
</gene>
<dbReference type="Proteomes" id="UP000634136">
    <property type="component" value="Unassembled WGS sequence"/>
</dbReference>
<reference evidence="1" key="1">
    <citation type="submission" date="2020-09" db="EMBL/GenBank/DDBJ databases">
        <title>Genome-Enabled Discovery of Anthraquinone Biosynthesis in Senna tora.</title>
        <authorList>
            <person name="Kang S.-H."/>
            <person name="Pandey R.P."/>
            <person name="Lee C.-M."/>
            <person name="Sim J.-S."/>
            <person name="Jeong J.-T."/>
            <person name="Choi B.-S."/>
            <person name="Jung M."/>
            <person name="Ginzburg D."/>
            <person name="Zhao K."/>
            <person name="Won S.Y."/>
            <person name="Oh T.-J."/>
            <person name="Yu Y."/>
            <person name="Kim N.-H."/>
            <person name="Lee O.R."/>
            <person name="Lee T.-H."/>
            <person name="Bashyal P."/>
            <person name="Kim T.-S."/>
            <person name="Lee W.-H."/>
            <person name="Kawkins C."/>
            <person name="Kim C.-K."/>
            <person name="Kim J.S."/>
            <person name="Ahn B.O."/>
            <person name="Rhee S.Y."/>
            <person name="Sohng J.K."/>
        </authorList>
    </citation>
    <scope>NUCLEOTIDE SEQUENCE</scope>
    <source>
        <tissue evidence="1">Leaf</tissue>
    </source>
</reference>
<comment type="caution">
    <text evidence="1">The sequence shown here is derived from an EMBL/GenBank/DDBJ whole genome shotgun (WGS) entry which is preliminary data.</text>
</comment>
<protein>
    <submittedName>
        <fullName evidence="1">Uncharacterized protein</fullName>
    </submittedName>
</protein>
<dbReference type="EMBL" id="JAAIUW010000004">
    <property type="protein sequence ID" value="KAF7834602.1"/>
    <property type="molecule type" value="Genomic_DNA"/>
</dbReference>
<evidence type="ECO:0000313" key="1">
    <source>
        <dbReference type="EMBL" id="KAF7834602.1"/>
    </source>
</evidence>